<reference evidence="4 5" key="1">
    <citation type="submission" date="2023-03" db="EMBL/GenBank/DDBJ databases">
        <title>High-quality genome of Scylla paramamosain provides insights in environmental adaptation.</title>
        <authorList>
            <person name="Zhang L."/>
        </authorList>
    </citation>
    <scope>NUCLEOTIDE SEQUENCE [LARGE SCALE GENOMIC DNA]</scope>
    <source>
        <strain evidence="4">LZ_2023a</strain>
        <tissue evidence="4">Muscle</tissue>
    </source>
</reference>
<dbReference type="GO" id="GO:0005737">
    <property type="term" value="C:cytoplasm"/>
    <property type="evidence" value="ECO:0007669"/>
    <property type="project" value="TreeGrafter"/>
</dbReference>
<dbReference type="EMBL" id="JARAKH010000321">
    <property type="protein sequence ID" value="KAK8374541.1"/>
    <property type="molecule type" value="Genomic_DNA"/>
</dbReference>
<name>A0AAW0SIC4_SCYPA</name>
<dbReference type="PANTHER" id="PTHR28633">
    <property type="entry name" value="HERMANSKY-PUDLAK SYNDROME 3 PROTEIN"/>
    <property type="match status" value="1"/>
</dbReference>
<evidence type="ECO:0000313" key="5">
    <source>
        <dbReference type="Proteomes" id="UP001487740"/>
    </source>
</evidence>
<dbReference type="InterPro" id="IPR017216">
    <property type="entry name" value="HPS3"/>
</dbReference>
<feature type="compositionally biased region" description="Basic residues" evidence="1">
    <location>
        <begin position="311"/>
        <end position="321"/>
    </location>
</feature>
<protein>
    <recommendedName>
        <fullName evidence="6">Hermansky-Pudlak syndrome 3</fullName>
    </recommendedName>
</protein>
<dbReference type="Proteomes" id="UP001487740">
    <property type="component" value="Unassembled WGS sequence"/>
</dbReference>
<sequence>HARYGTKLTGITLIEQHPLGTVLPCRTIMTTMITILSVLVVPLACEKQEAPAAPPTTGPCLPTPTVMADPAQHPSKMVRVISVHHFTRQDVAGLERSGGRGVTRGKDDILLVGGEHTVDIRDLKAGGALQGSFPTVDLVQQIVYCETGNFVVTLETKPARHGGDHRYVRVYLHWDQSTTNQPMRARIAGRVTPSSQSGVANLEMVEIPLRKPAEFIACCQSTGNIAVACGISVTIFRFCEKTHDLSKVKFIDFEEYMELDMSFIVKEVAMSEDLIGCISESEAHIFQITINSQLLKANSEEKESKPQEKRSKSRSKSKTRSASRSPGRSIDSMSSGGLMKERLKKEDSLISIRDADDYVDLSELTWVPTLSYGRRRPAEDSRFLLFPSLVGAAQCGPVAEPGEVIGPVSSARCSSVRMKVLTTNSSGVKLPANVFEAVTLIHRRADHTSDPDIPFSNLMLMAVYESEKGKKDGKATPPRRPSHPLQPSGSALKVGASVFLTTPHVGQLYHITLSYDAFSSSVVRGGVFSYTAPVYSVALEPSLLHALTLTGLETYTLRPHPVVVVSHLPEGLNMVVPPHWEETVCLVGLRPFLNVETLTLTKSCLALIAANNEGGDKSHTVYSLHLPSAANLYKEMVRVGRSHRSASPSTYLHLLLEAHLILTTALHHELPQAEESDEDLCSLLQDSSALLGDYYAQCDTEAEWKQATQYYQVSSLTPDAVVERLELQCPGLVPVVSALLLHPNTAPLTAAQANCVLEMMEKIAPEKVSAVILQSNCFKEYKKDKVLAIIKTELSKTQEPRPTDVLALALVILDRGSPEQVATVVASLRAYQLVVVLLQHSRLLLTTQDGTTTLSPLAQVLAEHKKEVFTEVFVSMIGEGTLSLNAFVDAFIAVYPIVSCGPECNTHSLWLRDFLEKFFLEYAHNTEITDQRDRYDRAVRVLVSLYLASLMGAFGDKSKEDPNWSDQRVALKELYAPRPTFLALLPPFSQEQSMSNKSQAIVAIEGEAPEDKTPSEVKEMRKTLSSSLLHLVVLQSLLSSDLPSSEDRSNVLKFATANPSVLGAQSLKILCLDRSQQLDYILEEFPYALLQFGKDMYESPLEWEELVTKLINHKSSLVESDATYHIYSDVLNAVLGELVLTAPLDIFMRIIPSSRHEEFRGHIRQCHSAALAVHLRNSMMTYAKNVLTQMAK</sequence>
<evidence type="ECO:0000259" key="2">
    <source>
        <dbReference type="Pfam" id="PF14761"/>
    </source>
</evidence>
<dbReference type="InterPro" id="IPR029437">
    <property type="entry name" value="HPS3_N"/>
</dbReference>
<gene>
    <name evidence="4" type="ORF">O3P69_007794</name>
</gene>
<proteinExistence type="predicted"/>
<dbReference type="Pfam" id="PF14761">
    <property type="entry name" value="HPS3_N"/>
    <property type="match status" value="1"/>
</dbReference>
<feature type="region of interest" description="Disordered" evidence="1">
    <location>
        <begin position="297"/>
        <end position="337"/>
    </location>
</feature>
<evidence type="ECO:0008006" key="6">
    <source>
        <dbReference type="Google" id="ProtNLM"/>
    </source>
</evidence>
<dbReference type="Pfam" id="PF14763">
    <property type="entry name" value="HPS3_C"/>
    <property type="match status" value="1"/>
</dbReference>
<accession>A0AAW0SIC4</accession>
<dbReference type="InterPro" id="IPR029438">
    <property type="entry name" value="HPS3_C"/>
</dbReference>
<keyword evidence="5" id="KW-1185">Reference proteome</keyword>
<feature type="domain" description="BLOC-2 complex member HPS3 N-terminal" evidence="2">
    <location>
        <begin position="80"/>
        <end position="317"/>
    </location>
</feature>
<feature type="compositionally biased region" description="Basic and acidic residues" evidence="1">
    <location>
        <begin position="298"/>
        <end position="310"/>
    </location>
</feature>
<comment type="caution">
    <text evidence="4">The sequence shown here is derived from an EMBL/GenBank/DDBJ whole genome shotgun (WGS) entry which is preliminary data.</text>
</comment>
<dbReference type="PANTHER" id="PTHR28633:SF1">
    <property type="entry name" value="BLOC-2 COMPLEX MEMBER HPS3"/>
    <property type="match status" value="1"/>
</dbReference>
<evidence type="ECO:0000313" key="4">
    <source>
        <dbReference type="EMBL" id="KAK8374541.1"/>
    </source>
</evidence>
<evidence type="ECO:0000259" key="3">
    <source>
        <dbReference type="Pfam" id="PF14763"/>
    </source>
</evidence>
<dbReference type="AlphaFoldDB" id="A0AAW0SIC4"/>
<feature type="region of interest" description="Disordered" evidence="1">
    <location>
        <begin position="469"/>
        <end position="489"/>
    </location>
</feature>
<evidence type="ECO:0000256" key="1">
    <source>
        <dbReference type="SAM" id="MobiDB-lite"/>
    </source>
</evidence>
<feature type="domain" description="BLOC-2 complex member HPS3 C-terminal" evidence="3">
    <location>
        <begin position="632"/>
        <end position="885"/>
    </location>
</feature>
<feature type="non-terminal residue" evidence="4">
    <location>
        <position position="1"/>
    </location>
</feature>
<organism evidence="4 5">
    <name type="scientific">Scylla paramamosain</name>
    <name type="common">Mud crab</name>
    <dbReference type="NCBI Taxonomy" id="85552"/>
    <lineage>
        <taxon>Eukaryota</taxon>
        <taxon>Metazoa</taxon>
        <taxon>Ecdysozoa</taxon>
        <taxon>Arthropoda</taxon>
        <taxon>Crustacea</taxon>
        <taxon>Multicrustacea</taxon>
        <taxon>Malacostraca</taxon>
        <taxon>Eumalacostraca</taxon>
        <taxon>Eucarida</taxon>
        <taxon>Decapoda</taxon>
        <taxon>Pleocyemata</taxon>
        <taxon>Brachyura</taxon>
        <taxon>Eubrachyura</taxon>
        <taxon>Portunoidea</taxon>
        <taxon>Portunidae</taxon>
        <taxon>Portuninae</taxon>
        <taxon>Scylla</taxon>
    </lineage>
</organism>